<sequence length="191" mass="21425">MGMLLSRLPGLLDYFKKDVRILMCAELTSSRQIGLDGAGKTTILYRLKLGEVVTTVPTIGFNIETVEHKHITFTVWDVAAQTATRRLWKYYYKGTQGIIFVIDANDNERVSEARDELREITDVNEFRSCAVLVLANKQDLPGAMPVAELTDRLGLQALRRPWHVQATCATSGEGLYEGLDWLANSIKHQGL</sequence>
<dbReference type="EMBL" id="MU266430">
    <property type="protein sequence ID" value="KAH7924222.1"/>
    <property type="molecule type" value="Genomic_DNA"/>
</dbReference>
<organism evidence="1 2">
    <name type="scientific">Leucogyrophana mollusca</name>
    <dbReference type="NCBI Taxonomy" id="85980"/>
    <lineage>
        <taxon>Eukaryota</taxon>
        <taxon>Fungi</taxon>
        <taxon>Dikarya</taxon>
        <taxon>Basidiomycota</taxon>
        <taxon>Agaricomycotina</taxon>
        <taxon>Agaricomycetes</taxon>
        <taxon>Agaricomycetidae</taxon>
        <taxon>Boletales</taxon>
        <taxon>Boletales incertae sedis</taxon>
        <taxon>Leucogyrophana</taxon>
    </lineage>
</organism>
<comment type="caution">
    <text evidence="1">The sequence shown here is derived from an EMBL/GenBank/DDBJ whole genome shotgun (WGS) entry which is preliminary data.</text>
</comment>
<protein>
    <submittedName>
        <fullName evidence="1">ADP-ribosylation factor</fullName>
    </submittedName>
</protein>
<evidence type="ECO:0000313" key="1">
    <source>
        <dbReference type="EMBL" id="KAH7924222.1"/>
    </source>
</evidence>
<reference evidence="1" key="1">
    <citation type="journal article" date="2021" name="New Phytol.">
        <title>Evolutionary innovations through gain and loss of genes in the ectomycorrhizal Boletales.</title>
        <authorList>
            <person name="Wu G."/>
            <person name="Miyauchi S."/>
            <person name="Morin E."/>
            <person name="Kuo A."/>
            <person name="Drula E."/>
            <person name="Varga T."/>
            <person name="Kohler A."/>
            <person name="Feng B."/>
            <person name="Cao Y."/>
            <person name="Lipzen A."/>
            <person name="Daum C."/>
            <person name="Hundley H."/>
            <person name="Pangilinan J."/>
            <person name="Johnson J."/>
            <person name="Barry K."/>
            <person name="LaButti K."/>
            <person name="Ng V."/>
            <person name="Ahrendt S."/>
            <person name="Min B."/>
            <person name="Choi I.G."/>
            <person name="Park H."/>
            <person name="Plett J.M."/>
            <person name="Magnuson J."/>
            <person name="Spatafora J.W."/>
            <person name="Nagy L.G."/>
            <person name="Henrissat B."/>
            <person name="Grigoriev I.V."/>
            <person name="Yang Z.L."/>
            <person name="Xu J."/>
            <person name="Martin F.M."/>
        </authorList>
    </citation>
    <scope>NUCLEOTIDE SEQUENCE</scope>
    <source>
        <strain evidence="1">KUC20120723A-06</strain>
    </source>
</reference>
<gene>
    <name evidence="1" type="ORF">BV22DRAFT_1047614</name>
</gene>
<name>A0ACB8BFH9_9AGAM</name>
<evidence type="ECO:0000313" key="2">
    <source>
        <dbReference type="Proteomes" id="UP000790709"/>
    </source>
</evidence>
<proteinExistence type="predicted"/>
<accession>A0ACB8BFH9</accession>
<dbReference type="Proteomes" id="UP000790709">
    <property type="component" value="Unassembled WGS sequence"/>
</dbReference>
<keyword evidence="2" id="KW-1185">Reference proteome</keyword>